<dbReference type="PROSITE" id="PS50175">
    <property type="entry name" value="ASP_PROT_RETROV"/>
    <property type="match status" value="1"/>
</dbReference>
<evidence type="ECO:0000256" key="7">
    <source>
        <dbReference type="ARBA" id="ARBA00022842"/>
    </source>
</evidence>
<dbReference type="FunFam" id="3.10.20.370:FF:000001">
    <property type="entry name" value="Retrovirus-related Pol polyprotein from transposon 17.6-like protein"/>
    <property type="match status" value="1"/>
</dbReference>
<dbReference type="KEGG" id="osn:115212111"/>
<dbReference type="InterPro" id="IPR001995">
    <property type="entry name" value="Peptidase_A2_cat"/>
</dbReference>
<dbReference type="InterPro" id="IPR050951">
    <property type="entry name" value="Retrovirus_Pol_polyprotein"/>
</dbReference>
<evidence type="ECO:0000256" key="9">
    <source>
        <dbReference type="ARBA" id="ARBA00022908"/>
    </source>
</evidence>
<dbReference type="FunFam" id="3.10.10.10:FF:000007">
    <property type="entry name" value="Retrovirus-related Pol polyprotein from transposon 17.6-like Protein"/>
    <property type="match status" value="1"/>
</dbReference>
<keyword evidence="7" id="KW-0460">Magnesium</keyword>
<keyword evidence="3" id="KW-0548">Nucleotidyltransferase</keyword>
<dbReference type="InterPro" id="IPR000477">
    <property type="entry name" value="RT_dom"/>
</dbReference>
<keyword evidence="1" id="KW-0645">Protease</keyword>
<dbReference type="GO" id="GO:0004190">
    <property type="term" value="F:aspartic-type endopeptidase activity"/>
    <property type="evidence" value="ECO:0007669"/>
    <property type="project" value="InterPro"/>
</dbReference>
<dbReference type="SUPFAM" id="SSF56672">
    <property type="entry name" value="DNA/RNA polymerases"/>
    <property type="match status" value="1"/>
</dbReference>
<dbReference type="CDD" id="cd06094">
    <property type="entry name" value="RP_Saci_like"/>
    <property type="match status" value="1"/>
</dbReference>
<keyword evidence="11" id="KW-0511">Multifunctional enzyme</keyword>
<dbReference type="FunFam" id="3.30.70.270:FF:000164">
    <property type="match status" value="1"/>
</dbReference>
<evidence type="ECO:0000313" key="14">
    <source>
        <dbReference type="Proteomes" id="UP000515154"/>
    </source>
</evidence>
<dbReference type="PANTHER" id="PTHR37984">
    <property type="entry name" value="PROTEIN CBG26694"/>
    <property type="match status" value="1"/>
</dbReference>
<feature type="domain" description="Peptidase A2" evidence="13">
    <location>
        <begin position="186"/>
        <end position="259"/>
    </location>
</feature>
<dbReference type="FunFam" id="3.30.70.270:FF:000023">
    <property type="entry name" value="Pol"/>
    <property type="match status" value="1"/>
</dbReference>
<dbReference type="RefSeq" id="XP_029636812.1">
    <property type="nucleotide sequence ID" value="XM_029780952.1"/>
</dbReference>
<dbReference type="InterPro" id="IPR021109">
    <property type="entry name" value="Peptidase_aspartic_dom_sf"/>
</dbReference>
<keyword evidence="4" id="KW-0540">Nuclease</keyword>
<evidence type="ECO:0000256" key="12">
    <source>
        <dbReference type="SAM" id="MobiDB-lite"/>
    </source>
</evidence>
<dbReference type="SUPFAM" id="SSF50630">
    <property type="entry name" value="Acid proteases"/>
    <property type="match status" value="1"/>
</dbReference>
<accession>A0A6P7SEN8</accession>
<feature type="region of interest" description="Disordered" evidence="12">
    <location>
        <begin position="102"/>
        <end position="136"/>
    </location>
</feature>
<keyword evidence="2" id="KW-0808">Transferase</keyword>
<dbReference type="InterPro" id="IPR018061">
    <property type="entry name" value="Retropepsins"/>
</dbReference>
<evidence type="ECO:0000256" key="8">
    <source>
        <dbReference type="ARBA" id="ARBA00022884"/>
    </source>
</evidence>
<dbReference type="PANTHER" id="PTHR37984:SF5">
    <property type="entry name" value="PROTEIN NYNRIN-LIKE"/>
    <property type="match status" value="1"/>
</dbReference>
<keyword evidence="8" id="KW-0694">RNA-binding</keyword>
<keyword evidence="6" id="KW-0378">Hydrolase</keyword>
<dbReference type="Proteomes" id="UP000515154">
    <property type="component" value="Linkage group LG5"/>
</dbReference>
<sequence>MRASQKKIFKQLFLQRLPSNTQVVLASTRENTSIEELAELADKIAEVLHKYPTVSTVTPAAPSTNPFRAQTSSSEISDLRALMTQQAAQIKILTTQIQALKLSPQRRSTSRSRRDGRRSRGPSVTRNSHVLVPPNIRNTGTKMYGTVLIFLTQFGKRHSQELNATEVPGSHPHSRLFFVCDRVTGTRFLVDTGAEVSIIPVSNTSGKRKETSVCLQAVNHSPIPTYGEQSLSLNVGLRRTFQWVFVVAKLPTPILGADFLHHFGLLVDIKNRRLVDSTTKLTVRGIAARMATVSPTVLLTTTTRHSSILKEYPDVARPVFHNQPIKHDVTHHIKTSGPPVAARSRRLFELAAWSSHLFKIDLVRAYNQIPVEPADISKTAVTTPFGMFEFLRMPFGLRNAAQTFQRFIDMVTRGLPFVYAYIDDILVASNSDEEHNQHLHLLFERLRQFGVVINPTKCLFGVASLHFLEHIVDKDGIRPLPEKVKAIVDFPPPTSVRKLKEYLGLANFYRRFVPHLAEIAQPLTDLLRQRTCKNADIALTEDQLASFAALKKALSNATMLIYPKPDAPRCLLVNASDSGVGGVLQQLVDGIWQPLSFFSKRLKPAETKYSTFSRELLAAYLAVKHFRHMLEGTSFAIYTDH</sequence>
<dbReference type="Gene3D" id="2.40.70.10">
    <property type="entry name" value="Acid Proteases"/>
    <property type="match status" value="1"/>
</dbReference>
<dbReference type="InterPro" id="IPR043128">
    <property type="entry name" value="Rev_trsase/Diguanyl_cyclase"/>
</dbReference>
<evidence type="ECO:0000256" key="10">
    <source>
        <dbReference type="ARBA" id="ARBA00022918"/>
    </source>
</evidence>
<dbReference type="Gene3D" id="3.10.10.10">
    <property type="entry name" value="HIV Type 1 Reverse Transcriptase, subunit A, domain 1"/>
    <property type="match status" value="1"/>
</dbReference>
<reference evidence="15" key="1">
    <citation type="submission" date="2025-08" db="UniProtKB">
        <authorList>
            <consortium name="RefSeq"/>
        </authorList>
    </citation>
    <scope>IDENTIFICATION</scope>
</reference>
<evidence type="ECO:0000259" key="13">
    <source>
        <dbReference type="PROSITE" id="PS50175"/>
    </source>
</evidence>
<dbReference type="AlphaFoldDB" id="A0A6P7SEN8"/>
<evidence type="ECO:0000256" key="4">
    <source>
        <dbReference type="ARBA" id="ARBA00022722"/>
    </source>
</evidence>
<evidence type="ECO:0000256" key="11">
    <source>
        <dbReference type="ARBA" id="ARBA00023268"/>
    </source>
</evidence>
<dbReference type="GO" id="GO:0004519">
    <property type="term" value="F:endonuclease activity"/>
    <property type="evidence" value="ECO:0007669"/>
    <property type="project" value="UniProtKB-KW"/>
</dbReference>
<evidence type="ECO:0000313" key="15">
    <source>
        <dbReference type="RefSeq" id="XP_029636812.1"/>
    </source>
</evidence>
<dbReference type="InterPro" id="IPR034132">
    <property type="entry name" value="RP_Saci-like"/>
</dbReference>
<gene>
    <name evidence="15" type="primary">LOC115212111</name>
</gene>
<keyword evidence="9" id="KW-0229">DNA integration</keyword>
<dbReference type="Gene3D" id="3.10.20.370">
    <property type="match status" value="1"/>
</dbReference>
<keyword evidence="14" id="KW-1185">Reference proteome</keyword>
<evidence type="ECO:0000256" key="2">
    <source>
        <dbReference type="ARBA" id="ARBA00022679"/>
    </source>
</evidence>
<dbReference type="InterPro" id="IPR043502">
    <property type="entry name" value="DNA/RNA_pol_sf"/>
</dbReference>
<name>A0A6P7SEN8_9MOLL</name>
<dbReference type="Pfam" id="PF17919">
    <property type="entry name" value="RT_RNaseH_2"/>
    <property type="match status" value="1"/>
</dbReference>
<dbReference type="FunFam" id="2.40.70.10:FF:000130">
    <property type="entry name" value="Retrovirus-related Pol polyprotein from transposon opus-like Protein"/>
    <property type="match status" value="1"/>
</dbReference>
<evidence type="ECO:0000256" key="5">
    <source>
        <dbReference type="ARBA" id="ARBA00022759"/>
    </source>
</evidence>
<evidence type="ECO:0000256" key="3">
    <source>
        <dbReference type="ARBA" id="ARBA00022695"/>
    </source>
</evidence>
<dbReference type="CDD" id="cd09274">
    <property type="entry name" value="RNase_HI_RT_Ty3"/>
    <property type="match status" value="1"/>
</dbReference>
<dbReference type="GO" id="GO:0006508">
    <property type="term" value="P:proteolysis"/>
    <property type="evidence" value="ECO:0007669"/>
    <property type="project" value="UniProtKB-KW"/>
</dbReference>
<evidence type="ECO:0000256" key="1">
    <source>
        <dbReference type="ARBA" id="ARBA00022670"/>
    </source>
</evidence>
<proteinExistence type="predicted"/>
<dbReference type="InterPro" id="IPR041577">
    <property type="entry name" value="RT_RNaseH_2"/>
</dbReference>
<dbReference type="CDD" id="cd01647">
    <property type="entry name" value="RT_LTR"/>
    <property type="match status" value="1"/>
</dbReference>
<dbReference type="GO" id="GO:0003964">
    <property type="term" value="F:RNA-directed DNA polymerase activity"/>
    <property type="evidence" value="ECO:0007669"/>
    <property type="project" value="UniProtKB-KW"/>
</dbReference>
<dbReference type="PROSITE" id="PS00141">
    <property type="entry name" value="ASP_PROTEASE"/>
    <property type="match status" value="1"/>
</dbReference>
<evidence type="ECO:0000256" key="6">
    <source>
        <dbReference type="ARBA" id="ARBA00022801"/>
    </source>
</evidence>
<organism evidence="14 15">
    <name type="scientific">Octopus sinensis</name>
    <name type="common">East Asian common octopus</name>
    <dbReference type="NCBI Taxonomy" id="2607531"/>
    <lineage>
        <taxon>Eukaryota</taxon>
        <taxon>Metazoa</taxon>
        <taxon>Spiralia</taxon>
        <taxon>Lophotrochozoa</taxon>
        <taxon>Mollusca</taxon>
        <taxon>Cephalopoda</taxon>
        <taxon>Coleoidea</taxon>
        <taxon>Octopodiformes</taxon>
        <taxon>Octopoda</taxon>
        <taxon>Incirrata</taxon>
        <taxon>Octopodidae</taxon>
        <taxon>Octopus</taxon>
    </lineage>
</organism>
<dbReference type="Gene3D" id="3.30.70.270">
    <property type="match status" value="2"/>
</dbReference>
<feature type="compositionally biased region" description="Basic residues" evidence="12">
    <location>
        <begin position="108"/>
        <end position="120"/>
    </location>
</feature>
<protein>
    <submittedName>
        <fullName evidence="15">Uncharacterized protein LOC115212111</fullName>
    </submittedName>
</protein>
<dbReference type="InterPro" id="IPR001969">
    <property type="entry name" value="Aspartic_peptidase_AS"/>
</dbReference>
<dbReference type="GO" id="GO:0003723">
    <property type="term" value="F:RNA binding"/>
    <property type="evidence" value="ECO:0007669"/>
    <property type="project" value="UniProtKB-KW"/>
</dbReference>
<dbReference type="Pfam" id="PF00078">
    <property type="entry name" value="RVT_1"/>
    <property type="match status" value="1"/>
</dbReference>
<dbReference type="GO" id="GO:0015074">
    <property type="term" value="P:DNA integration"/>
    <property type="evidence" value="ECO:0007669"/>
    <property type="project" value="UniProtKB-KW"/>
</dbReference>
<dbReference type="Pfam" id="PF00077">
    <property type="entry name" value="RVP"/>
    <property type="match status" value="1"/>
</dbReference>
<keyword evidence="10" id="KW-0695">RNA-directed DNA polymerase</keyword>
<keyword evidence="5" id="KW-0255">Endonuclease</keyword>